<dbReference type="EMBL" id="JARPUR010000001">
    <property type="protein sequence ID" value="KAK4885220.1"/>
    <property type="molecule type" value="Genomic_DNA"/>
</dbReference>
<comment type="caution">
    <text evidence="3">The sequence shown here is derived from an EMBL/GenBank/DDBJ whole genome shotgun (WGS) entry which is preliminary data.</text>
</comment>
<protein>
    <recommendedName>
        <fullName evidence="2">Myb/SANT-like DNA-binding domain-containing protein</fullName>
    </recommendedName>
</protein>
<organism evidence="3 5">
    <name type="scientific">Aquatica leii</name>
    <dbReference type="NCBI Taxonomy" id="1421715"/>
    <lineage>
        <taxon>Eukaryota</taxon>
        <taxon>Metazoa</taxon>
        <taxon>Ecdysozoa</taxon>
        <taxon>Arthropoda</taxon>
        <taxon>Hexapoda</taxon>
        <taxon>Insecta</taxon>
        <taxon>Pterygota</taxon>
        <taxon>Neoptera</taxon>
        <taxon>Endopterygota</taxon>
        <taxon>Coleoptera</taxon>
        <taxon>Polyphaga</taxon>
        <taxon>Elateriformia</taxon>
        <taxon>Elateroidea</taxon>
        <taxon>Lampyridae</taxon>
        <taxon>Luciolinae</taxon>
        <taxon>Aquatica</taxon>
    </lineage>
</organism>
<dbReference type="EMBL" id="JARPUR010000001">
    <property type="protein sequence ID" value="KAK4887744.1"/>
    <property type="molecule type" value="Genomic_DNA"/>
</dbReference>
<keyword evidence="5" id="KW-1185">Reference proteome</keyword>
<feature type="region of interest" description="Disordered" evidence="1">
    <location>
        <begin position="190"/>
        <end position="217"/>
    </location>
</feature>
<name>A0AAN7PBN9_9COLE</name>
<evidence type="ECO:0000313" key="5">
    <source>
        <dbReference type="Proteomes" id="UP001353858"/>
    </source>
</evidence>
<dbReference type="PANTHER" id="PTHR47595:SF1">
    <property type="entry name" value="MYB_SANT-LIKE DNA-BINDING DOMAIN-CONTAINING PROTEIN"/>
    <property type="match status" value="1"/>
</dbReference>
<evidence type="ECO:0000259" key="2">
    <source>
        <dbReference type="Pfam" id="PF13837"/>
    </source>
</evidence>
<evidence type="ECO:0000313" key="3">
    <source>
        <dbReference type="EMBL" id="KAK4885220.1"/>
    </source>
</evidence>
<proteinExistence type="predicted"/>
<evidence type="ECO:0000313" key="4">
    <source>
        <dbReference type="EMBL" id="KAK4887744.1"/>
    </source>
</evidence>
<dbReference type="Proteomes" id="UP001353858">
    <property type="component" value="Unassembled WGS sequence"/>
</dbReference>
<feature type="domain" description="Myb/SANT-like DNA-binding" evidence="2">
    <location>
        <begin position="76"/>
        <end position="163"/>
    </location>
</feature>
<dbReference type="Pfam" id="PF13837">
    <property type="entry name" value="Myb_DNA-bind_4"/>
    <property type="match status" value="1"/>
</dbReference>
<dbReference type="AlphaFoldDB" id="A0AAN7PBN9"/>
<sequence length="253" mass="28876">MEANNWLIPIRNENNEVVFDENGCIYIYNKGNQTTGYVDDTEENRVLLGMPLAAEPMPVEVEPEAETENSQHQEIKWTHESILLLLTLYEDHNEQFKSSKKRNKTIWNLIGQSMSQKGYPFTGDNCDIKFRNLKKTYKRIKDNNNESGRGAISWPYFKQFDELFGSSHAVLPIATASNISGYITSPTTSETDIDLAGSSRSSTPTGPPQKKRCVKNTDTEPAWLKEFRKEQSERHAEKISILKELIGVLKENK</sequence>
<accession>A0AAN7PBN9</accession>
<dbReference type="PANTHER" id="PTHR47595">
    <property type="entry name" value="HEAT SHOCK 70 KDA PROTEIN 14"/>
    <property type="match status" value="1"/>
</dbReference>
<gene>
    <name evidence="3" type="ORF">RN001_001491</name>
    <name evidence="4" type="ORF">RN001_004015</name>
</gene>
<evidence type="ECO:0000256" key="1">
    <source>
        <dbReference type="SAM" id="MobiDB-lite"/>
    </source>
</evidence>
<reference evidence="5" key="1">
    <citation type="submission" date="2023-01" db="EMBL/GenBank/DDBJ databases">
        <title>Key to firefly adult light organ development and bioluminescence: homeobox transcription factors regulate luciferase expression and transportation to peroxisome.</title>
        <authorList>
            <person name="Fu X."/>
        </authorList>
    </citation>
    <scope>NUCLEOTIDE SEQUENCE [LARGE SCALE GENOMIC DNA]</scope>
    <source>
        <strain evidence="4">ONT1</strain>
        <tissue evidence="4">Whole body</tissue>
    </source>
</reference>
<dbReference type="Gene3D" id="1.10.10.60">
    <property type="entry name" value="Homeodomain-like"/>
    <property type="match status" value="1"/>
</dbReference>
<reference evidence="3" key="2">
    <citation type="submission" date="2023-06" db="EMBL/GenBank/DDBJ databases">
        <title>Key to firefly adult light organ development and bioluminescence: homeobox transcription factors regulate luciferase expression and transportation to peroxisome.</title>
        <authorList>
            <person name="Fu X."/>
        </authorList>
    </citation>
    <scope>NUCLEOTIDE SEQUENCE</scope>
    <source>
        <strain evidence="3">ONT1</strain>
        <tissue evidence="3">Whole body</tissue>
    </source>
</reference>
<dbReference type="InterPro" id="IPR044822">
    <property type="entry name" value="Myb_DNA-bind_4"/>
</dbReference>